<dbReference type="EMBL" id="JAXAFO010000013">
    <property type="protein sequence ID" value="MDX6849534.1"/>
    <property type="molecule type" value="Genomic_DNA"/>
</dbReference>
<reference evidence="2 3" key="1">
    <citation type="submission" date="2023-11" db="EMBL/GenBank/DDBJ databases">
        <title>Gilvimarinus fulvus sp. nov., isolated from the surface of Kelp.</title>
        <authorList>
            <person name="Sun Y.Y."/>
            <person name="Gong Y."/>
            <person name="Du Z.J."/>
        </authorList>
    </citation>
    <scope>NUCLEOTIDE SEQUENCE [LARGE SCALE GENOMIC DNA]</scope>
    <source>
        <strain evidence="2 3">SDUM040013</strain>
    </source>
</reference>
<feature type="chain" id="PRO_5045096884" description="Secreted protein" evidence="1">
    <location>
        <begin position="22"/>
        <end position="148"/>
    </location>
</feature>
<gene>
    <name evidence="2" type="ORF">SCD92_09190</name>
</gene>
<accession>A0ABU4S2R1</accession>
<evidence type="ECO:0008006" key="4">
    <source>
        <dbReference type="Google" id="ProtNLM"/>
    </source>
</evidence>
<evidence type="ECO:0000256" key="1">
    <source>
        <dbReference type="SAM" id="SignalP"/>
    </source>
</evidence>
<feature type="signal peptide" evidence="1">
    <location>
        <begin position="1"/>
        <end position="21"/>
    </location>
</feature>
<evidence type="ECO:0000313" key="3">
    <source>
        <dbReference type="Proteomes" id="UP001273505"/>
    </source>
</evidence>
<sequence length="148" mass="16568">MYTLRLTLVSMLALTSVSASAGLRELGTDYRMLRSNYTMLETIQDRCPDFKIPEMVDKQTVNKELEAKLGYDMFARIYGEVAKSDLKLKAKKTVNTLFEQIEGCEDPKLLAVVNRIAEVQGETYARFTAEPAAAVAPNAVPVPMRRSE</sequence>
<dbReference type="RefSeq" id="WP_302724792.1">
    <property type="nucleotide sequence ID" value="NZ_JAULRU010000823.1"/>
</dbReference>
<evidence type="ECO:0000313" key="2">
    <source>
        <dbReference type="EMBL" id="MDX6849534.1"/>
    </source>
</evidence>
<keyword evidence="1" id="KW-0732">Signal</keyword>
<protein>
    <recommendedName>
        <fullName evidence="4">Secreted protein</fullName>
    </recommendedName>
</protein>
<dbReference type="Proteomes" id="UP001273505">
    <property type="component" value="Unassembled WGS sequence"/>
</dbReference>
<name>A0ABU4S2R1_9GAMM</name>
<proteinExistence type="predicted"/>
<keyword evidence="3" id="KW-1185">Reference proteome</keyword>
<comment type="caution">
    <text evidence="2">The sequence shown here is derived from an EMBL/GenBank/DDBJ whole genome shotgun (WGS) entry which is preliminary data.</text>
</comment>
<organism evidence="2 3">
    <name type="scientific">Gilvimarinus gilvus</name>
    <dbReference type="NCBI Taxonomy" id="3058038"/>
    <lineage>
        <taxon>Bacteria</taxon>
        <taxon>Pseudomonadati</taxon>
        <taxon>Pseudomonadota</taxon>
        <taxon>Gammaproteobacteria</taxon>
        <taxon>Cellvibrionales</taxon>
        <taxon>Cellvibrionaceae</taxon>
        <taxon>Gilvimarinus</taxon>
    </lineage>
</organism>